<dbReference type="PANTHER" id="PTHR47993">
    <property type="entry name" value="OS09G0372900 PROTEIN-RELATED"/>
    <property type="match status" value="1"/>
</dbReference>
<evidence type="ECO:0000259" key="2">
    <source>
        <dbReference type="Pfam" id="PF07734"/>
    </source>
</evidence>
<dbReference type="SUPFAM" id="SSF81383">
    <property type="entry name" value="F-box domain"/>
    <property type="match status" value="1"/>
</dbReference>
<dbReference type="EMBL" id="JAGKQM010000011">
    <property type="protein sequence ID" value="KAH0904364.1"/>
    <property type="molecule type" value="Genomic_DNA"/>
</dbReference>
<keyword evidence="4" id="KW-1185">Reference proteome</keyword>
<sequence length="653" mass="75220">KKMVMITDLPFDLEKKILALVPKESRPQWQTTCKRWYAVRQDLLAKKHLAQTGREFILLLNTSVFSTTINLQGVHNNVDPAMEFGGKLGSLQDSNDLQIDSIFYCKGLVLCNMVKKQRLLVCNPSNRETRYVKPRSNGSCEYVLGYKGSKSSCVNSYKILRYCRYFDMQMRRTVSEFELYDFMSDSWRVLDVDEHDAYISARGVSVKGNTYWVAKRYGNQFILSFDFTREKFGFLPLPYESAGPGVSVDYGHKDTAVLSVVRDEQLSVLHQYLHLFSFEMKIWVSNMIGTKKVSWGQFLVVDVVLLNVVSFVVDEEHKVAVCCSTDKDDGDEEGTSIFVIGENIQRHVYDEEVTIDGSWPHLMNYVPSPVHVVRKSTRKSKRKRIARRHQPEEGTSARSVEETKINAKEAHRLTPTSSLLSRDVESVVERRSVVQVSSNFKKKKDEEDTLYSQSYFPRNTWLKQDEIREFTLFLNDSVYSTVINLQGVHNNVDPVMEFGALTLIDVDNHDWDISARGVSVKGNAYWVAKKNDNEFFQFILSFDFTRERFGLLPLPYESDGYDYFMTDKYENTAVLSVVRDEQLSVLHHYLHRYSLEMKIWMSGKVITVVSFGSDEENKVAVCCSTCKDVFKEQCTSISIIGENVHKHVYGQKD</sequence>
<dbReference type="InterPro" id="IPR036047">
    <property type="entry name" value="F-box-like_dom_sf"/>
</dbReference>
<feature type="compositionally biased region" description="Basic residues" evidence="1">
    <location>
        <begin position="377"/>
        <end position="388"/>
    </location>
</feature>
<gene>
    <name evidence="3" type="ORF">HID58_043867</name>
</gene>
<dbReference type="InterPro" id="IPR050233">
    <property type="entry name" value="A_thaliana_F-box"/>
</dbReference>
<proteinExistence type="predicted"/>
<feature type="domain" description="F-box associated beta-propeller type 1" evidence="2">
    <location>
        <begin position="503"/>
        <end position="604"/>
    </location>
</feature>
<dbReference type="InterPro" id="IPR006527">
    <property type="entry name" value="F-box-assoc_dom_typ1"/>
</dbReference>
<feature type="domain" description="F-box associated beta-propeller type 1" evidence="2">
    <location>
        <begin position="56"/>
        <end position="372"/>
    </location>
</feature>
<evidence type="ECO:0000313" key="4">
    <source>
        <dbReference type="Proteomes" id="UP000824890"/>
    </source>
</evidence>
<accession>A0ABQ8BHW1</accession>
<dbReference type="NCBIfam" id="TIGR01640">
    <property type="entry name" value="F_box_assoc_1"/>
    <property type="match status" value="2"/>
</dbReference>
<comment type="caution">
    <text evidence="3">The sequence shown here is derived from an EMBL/GenBank/DDBJ whole genome shotgun (WGS) entry which is preliminary data.</text>
</comment>
<protein>
    <recommendedName>
        <fullName evidence="2">F-box associated beta-propeller type 1 domain-containing protein</fullName>
    </recommendedName>
</protein>
<dbReference type="PANTHER" id="PTHR47993:SF26">
    <property type="entry name" value="F-BOX ASSOCIATED DOMAIN-CONTAINING PROTEIN"/>
    <property type="match status" value="1"/>
</dbReference>
<dbReference type="InterPro" id="IPR017451">
    <property type="entry name" value="F-box-assoc_interact_dom"/>
</dbReference>
<evidence type="ECO:0000313" key="3">
    <source>
        <dbReference type="EMBL" id="KAH0904364.1"/>
    </source>
</evidence>
<feature type="non-terminal residue" evidence="3">
    <location>
        <position position="1"/>
    </location>
</feature>
<feature type="region of interest" description="Disordered" evidence="1">
    <location>
        <begin position="377"/>
        <end position="402"/>
    </location>
</feature>
<dbReference type="Pfam" id="PF07734">
    <property type="entry name" value="FBA_1"/>
    <property type="match status" value="2"/>
</dbReference>
<organism evidence="3 4">
    <name type="scientific">Brassica napus</name>
    <name type="common">Rape</name>
    <dbReference type="NCBI Taxonomy" id="3708"/>
    <lineage>
        <taxon>Eukaryota</taxon>
        <taxon>Viridiplantae</taxon>
        <taxon>Streptophyta</taxon>
        <taxon>Embryophyta</taxon>
        <taxon>Tracheophyta</taxon>
        <taxon>Spermatophyta</taxon>
        <taxon>Magnoliopsida</taxon>
        <taxon>eudicotyledons</taxon>
        <taxon>Gunneridae</taxon>
        <taxon>Pentapetalae</taxon>
        <taxon>rosids</taxon>
        <taxon>malvids</taxon>
        <taxon>Brassicales</taxon>
        <taxon>Brassicaceae</taxon>
        <taxon>Brassiceae</taxon>
        <taxon>Brassica</taxon>
    </lineage>
</organism>
<reference evidence="3 4" key="1">
    <citation type="submission" date="2021-05" db="EMBL/GenBank/DDBJ databases">
        <title>Genome Assembly of Synthetic Allotetraploid Brassica napus Reveals Homoeologous Exchanges between Subgenomes.</title>
        <authorList>
            <person name="Davis J.T."/>
        </authorList>
    </citation>
    <scope>NUCLEOTIDE SEQUENCE [LARGE SCALE GENOMIC DNA]</scope>
    <source>
        <strain evidence="4">cv. Da-Ae</strain>
        <tissue evidence="3">Seedling</tissue>
    </source>
</reference>
<evidence type="ECO:0000256" key="1">
    <source>
        <dbReference type="SAM" id="MobiDB-lite"/>
    </source>
</evidence>
<name>A0ABQ8BHW1_BRANA</name>
<dbReference type="Proteomes" id="UP000824890">
    <property type="component" value="Unassembled WGS sequence"/>
</dbReference>